<reference evidence="1" key="1">
    <citation type="submission" date="2021-10" db="EMBL/GenBank/DDBJ databases">
        <authorList>
            <person name="Dean J.D."/>
            <person name="Kim M.K."/>
            <person name="Newey C.N."/>
            <person name="Stoker T.S."/>
            <person name="Thompson D.W."/>
            <person name="Grose J.H."/>
        </authorList>
    </citation>
    <scope>NUCLEOTIDE SEQUENCE</scope>
    <source>
        <strain evidence="1">BT635</strain>
    </source>
</reference>
<evidence type="ECO:0008006" key="3">
    <source>
        <dbReference type="Google" id="ProtNLM"/>
    </source>
</evidence>
<sequence length="236" mass="24032">MLLTGTTLTTSCSDDDVQAPAPVEKATLRGVVSPAGSVSMVTATAADGAQRTAMPTAGSYSLPNLAPGSYTLTFTPAADYLTPAPVAVTVASADVQAPLVTAALVPSVFAYTLDGVALTPPQGSAMVLSTRTEISFRNGDAQNVTIYLSGPLEVGKRTLTSATYRATFLGADGVTYTSQQGLSPAVTTSGVLEIKDVNLQTRRASGTYSFVAVRIGGLNGPVSRTVSNGSFSGLPF</sequence>
<dbReference type="RefSeq" id="WP_226186366.1">
    <property type="nucleotide sequence ID" value="NZ_JAJADQ010000006.1"/>
</dbReference>
<name>A0ABS8AEI9_9BACT</name>
<dbReference type="Gene3D" id="2.60.40.1120">
    <property type="entry name" value="Carboxypeptidase-like, regulatory domain"/>
    <property type="match status" value="1"/>
</dbReference>
<comment type="caution">
    <text evidence="1">The sequence shown here is derived from an EMBL/GenBank/DDBJ whole genome shotgun (WGS) entry which is preliminary data.</text>
</comment>
<accession>A0ABS8AEI9</accession>
<organism evidence="1 2">
    <name type="scientific">Hymenobacter nitidus</name>
    <dbReference type="NCBI Taxonomy" id="2880929"/>
    <lineage>
        <taxon>Bacteria</taxon>
        <taxon>Pseudomonadati</taxon>
        <taxon>Bacteroidota</taxon>
        <taxon>Cytophagia</taxon>
        <taxon>Cytophagales</taxon>
        <taxon>Hymenobacteraceae</taxon>
        <taxon>Hymenobacter</taxon>
    </lineage>
</organism>
<dbReference type="Proteomes" id="UP001165297">
    <property type="component" value="Unassembled WGS sequence"/>
</dbReference>
<dbReference type="EMBL" id="JAJADQ010000006">
    <property type="protein sequence ID" value="MCB2378554.1"/>
    <property type="molecule type" value="Genomic_DNA"/>
</dbReference>
<proteinExistence type="predicted"/>
<gene>
    <name evidence="1" type="ORF">LGH70_13220</name>
</gene>
<evidence type="ECO:0000313" key="2">
    <source>
        <dbReference type="Proteomes" id="UP001165297"/>
    </source>
</evidence>
<evidence type="ECO:0000313" key="1">
    <source>
        <dbReference type="EMBL" id="MCB2378554.1"/>
    </source>
</evidence>
<dbReference type="InterPro" id="IPR013784">
    <property type="entry name" value="Carb-bd-like_fold"/>
</dbReference>
<dbReference type="SUPFAM" id="SSF49452">
    <property type="entry name" value="Starch-binding domain-like"/>
    <property type="match status" value="1"/>
</dbReference>
<keyword evidence="2" id="KW-1185">Reference proteome</keyword>
<protein>
    <recommendedName>
        <fullName evidence="3">Carboxypeptidase regulatory-like domain-containing protein</fullName>
    </recommendedName>
</protein>